<dbReference type="SUPFAM" id="SSF55856">
    <property type="entry name" value="Cytochrome b5-like heme/steroid binding domain"/>
    <property type="match status" value="1"/>
</dbReference>
<dbReference type="GO" id="GO:0005737">
    <property type="term" value="C:cytoplasm"/>
    <property type="evidence" value="ECO:0007669"/>
    <property type="project" value="TreeGrafter"/>
</dbReference>
<dbReference type="PANTHER" id="PTHR46237">
    <property type="entry name" value="CYTOCHROME B5 REDUCTASE 4 FAMILY MEMBER"/>
    <property type="match status" value="1"/>
</dbReference>
<dbReference type="GO" id="GO:0004128">
    <property type="term" value="F:cytochrome-b5 reductase activity, acting on NAD(P)H"/>
    <property type="evidence" value="ECO:0007669"/>
    <property type="project" value="TreeGrafter"/>
</dbReference>
<dbReference type="SMART" id="SM01117">
    <property type="entry name" value="Cyt-b5"/>
    <property type="match status" value="1"/>
</dbReference>
<feature type="compositionally biased region" description="Low complexity" evidence="5">
    <location>
        <begin position="238"/>
        <end position="257"/>
    </location>
</feature>
<dbReference type="PROSITE" id="PS50255">
    <property type="entry name" value="CYTOCHROME_B5_2"/>
    <property type="match status" value="1"/>
</dbReference>
<dbReference type="Pfam" id="PF00173">
    <property type="entry name" value="Cyt-b5"/>
    <property type="match status" value="1"/>
</dbReference>
<reference evidence="7 8" key="1">
    <citation type="journal article" date="2018" name="Front. Microbiol.">
        <title>Genomic and genetic insights into a cosmopolitan fungus, Paecilomyces variotii (Eurotiales).</title>
        <authorList>
            <person name="Urquhart A.S."/>
            <person name="Mondo S.J."/>
            <person name="Makela M.R."/>
            <person name="Hane J.K."/>
            <person name="Wiebenga A."/>
            <person name="He G."/>
            <person name="Mihaltcheva S."/>
            <person name="Pangilinan J."/>
            <person name="Lipzen A."/>
            <person name="Barry K."/>
            <person name="de Vries R.P."/>
            <person name="Grigoriev I.V."/>
            <person name="Idnurm A."/>
        </authorList>
    </citation>
    <scope>NUCLEOTIDE SEQUENCE [LARGE SCALE GENOMIC DNA]</scope>
    <source>
        <strain evidence="7 8">CBS 101075</strain>
    </source>
</reference>
<evidence type="ECO:0000256" key="2">
    <source>
        <dbReference type="ARBA" id="ARBA00022723"/>
    </source>
</evidence>
<dbReference type="STRING" id="264951.A0A443HTJ8"/>
<name>A0A443HTJ8_BYSSP</name>
<feature type="domain" description="Cytochrome b5 heme-binding" evidence="6">
    <location>
        <begin position="301"/>
        <end position="379"/>
    </location>
</feature>
<dbReference type="InterPro" id="IPR051872">
    <property type="entry name" value="Cytochrome_b5/Flavoprotein_Rdt"/>
</dbReference>
<evidence type="ECO:0000259" key="6">
    <source>
        <dbReference type="PROSITE" id="PS50255"/>
    </source>
</evidence>
<dbReference type="InterPro" id="IPR001199">
    <property type="entry name" value="Cyt_B5-like_heme/steroid-bd"/>
</dbReference>
<keyword evidence="3 4" id="KW-0408">Iron</keyword>
<dbReference type="GO" id="GO:0046872">
    <property type="term" value="F:metal ion binding"/>
    <property type="evidence" value="ECO:0007669"/>
    <property type="project" value="UniProtKB-UniRule"/>
</dbReference>
<comment type="caution">
    <text evidence="7">The sequence shown here is derived from an EMBL/GenBank/DDBJ whole genome shotgun (WGS) entry which is preliminary data.</text>
</comment>
<evidence type="ECO:0000313" key="7">
    <source>
        <dbReference type="EMBL" id="RWQ95141.1"/>
    </source>
</evidence>
<feature type="compositionally biased region" description="Polar residues" evidence="5">
    <location>
        <begin position="205"/>
        <end position="214"/>
    </location>
</feature>
<gene>
    <name evidence="7" type="ORF">C8Q69DRAFT_445085</name>
</gene>
<dbReference type="GeneID" id="39598320"/>
<dbReference type="EMBL" id="RCNU01000006">
    <property type="protein sequence ID" value="RWQ95141.1"/>
    <property type="molecule type" value="Genomic_DNA"/>
</dbReference>
<dbReference type="RefSeq" id="XP_028484786.1">
    <property type="nucleotide sequence ID" value="XM_028629043.1"/>
</dbReference>
<dbReference type="FunFam" id="3.10.120.10:FF:000001">
    <property type="entry name" value="Cytochrome b5 reductase 4"/>
    <property type="match status" value="1"/>
</dbReference>
<dbReference type="InterPro" id="IPR036400">
    <property type="entry name" value="Cyt_B5-like_heme/steroid_sf"/>
</dbReference>
<dbReference type="GO" id="GO:0020037">
    <property type="term" value="F:heme binding"/>
    <property type="evidence" value="ECO:0007669"/>
    <property type="project" value="UniProtKB-UniRule"/>
</dbReference>
<dbReference type="Gene3D" id="3.10.120.10">
    <property type="entry name" value="Cytochrome b5-like heme/steroid binding domain"/>
    <property type="match status" value="1"/>
</dbReference>
<feature type="compositionally biased region" description="Low complexity" evidence="5">
    <location>
        <begin position="177"/>
        <end position="195"/>
    </location>
</feature>
<evidence type="ECO:0000256" key="4">
    <source>
        <dbReference type="RuleBase" id="RU362121"/>
    </source>
</evidence>
<sequence>MAADVVYITYWDLGIPARDAAKNCIRLEKRKVSPDQREHFAFDLIIRIFKPGMGWVGVGAIIVTACFLLYRCPPSTWASGPGTSLPESKPAGHNLPPVLENDNEKTPSESGEKVVEEDKDGGAAQETPKASATVAPAMDIPSLSLDSEHATAKPGGSKPPEYNKPAEHLMPPPSTKPPAFAAATPTLSASSSSLMAPPPPRLRTAPQQPQQNTRPKTDGLLSVPRVKSSTPLRPPPSAASSLRAPPSSRLSSSTLAPKPSPANARHSRKVILEPGHSPLDWAALTSNPNSNLRGAGLPPTLIRVTPSMLKVMNGRKGTDAWTSYQGKVYNITPYLPFHPGGKGELLRGAGKDSGKLFAEVHPWVNWDGLLGECLVGILVSEHDAQAQENSLDAMD</sequence>
<dbReference type="VEuPathDB" id="FungiDB:C8Q69DRAFT_445085"/>
<keyword evidence="1 4" id="KW-0349">Heme</keyword>
<protein>
    <submittedName>
        <fullName evidence="7">Putative heme/steroid binding protein</fullName>
    </submittedName>
</protein>
<dbReference type="PANTHER" id="PTHR46237:SF1">
    <property type="entry name" value="CYTOCHROME B5 REDUCTASE 4"/>
    <property type="match status" value="1"/>
</dbReference>
<dbReference type="PROSITE" id="PS00191">
    <property type="entry name" value="CYTOCHROME_B5_1"/>
    <property type="match status" value="1"/>
</dbReference>
<feature type="region of interest" description="Disordered" evidence="5">
    <location>
        <begin position="79"/>
        <end position="266"/>
    </location>
</feature>
<dbReference type="AlphaFoldDB" id="A0A443HTJ8"/>
<comment type="similarity">
    <text evidence="4">Belongs to the cytochrome b5 family.</text>
</comment>
<evidence type="ECO:0000256" key="5">
    <source>
        <dbReference type="SAM" id="MobiDB-lite"/>
    </source>
</evidence>
<keyword evidence="2 4" id="KW-0479">Metal-binding</keyword>
<dbReference type="InterPro" id="IPR018506">
    <property type="entry name" value="Cyt_B5_heme-BS"/>
</dbReference>
<dbReference type="Proteomes" id="UP000283841">
    <property type="component" value="Unassembled WGS sequence"/>
</dbReference>
<feature type="compositionally biased region" description="Basic and acidic residues" evidence="5">
    <location>
        <begin position="102"/>
        <end position="116"/>
    </location>
</feature>
<evidence type="ECO:0000313" key="8">
    <source>
        <dbReference type="Proteomes" id="UP000283841"/>
    </source>
</evidence>
<evidence type="ECO:0000256" key="3">
    <source>
        <dbReference type="ARBA" id="ARBA00023004"/>
    </source>
</evidence>
<proteinExistence type="inferred from homology"/>
<organism evidence="7 8">
    <name type="scientific">Byssochlamys spectabilis</name>
    <name type="common">Paecilomyces variotii</name>
    <dbReference type="NCBI Taxonomy" id="264951"/>
    <lineage>
        <taxon>Eukaryota</taxon>
        <taxon>Fungi</taxon>
        <taxon>Dikarya</taxon>
        <taxon>Ascomycota</taxon>
        <taxon>Pezizomycotina</taxon>
        <taxon>Eurotiomycetes</taxon>
        <taxon>Eurotiomycetidae</taxon>
        <taxon>Eurotiales</taxon>
        <taxon>Thermoascaceae</taxon>
        <taxon>Paecilomyces</taxon>
    </lineage>
</organism>
<keyword evidence="8" id="KW-1185">Reference proteome</keyword>
<accession>A0A443HTJ8</accession>
<evidence type="ECO:0000256" key="1">
    <source>
        <dbReference type="ARBA" id="ARBA00022617"/>
    </source>
</evidence>